<feature type="binding site" evidence="9">
    <location>
        <begin position="234"/>
        <end position="235"/>
    </location>
    <ligand>
        <name>substrate</name>
    </ligand>
</feature>
<evidence type="ECO:0000256" key="4">
    <source>
        <dbReference type="ARBA" id="ARBA00019397"/>
    </source>
</evidence>
<dbReference type="AlphaFoldDB" id="A0A1F4TP67"/>
<gene>
    <name evidence="9" type="primary">tpiA</name>
    <name evidence="11" type="ORF">A2311_00100</name>
</gene>
<evidence type="ECO:0000256" key="2">
    <source>
        <dbReference type="ARBA" id="ARBA00007422"/>
    </source>
</evidence>
<dbReference type="GO" id="GO:0006096">
    <property type="term" value="P:glycolytic process"/>
    <property type="evidence" value="ECO:0007669"/>
    <property type="project" value="UniProtKB-UniRule"/>
</dbReference>
<dbReference type="Pfam" id="PF00121">
    <property type="entry name" value="TIM"/>
    <property type="match status" value="1"/>
</dbReference>
<sequence length="249" mass="27023">MRKPLLAGNWKMNTVLQESVQLAEALNKLVGDVNDRDILVCPPFTAINSVAEALRNSVIMVGGQDLFWEEKGAFTGQVSPKMLKSVGASYVIIGHSERRQFFAETDETVNKKLCAALANNLHPIICVGEMLAERENNTTLKVIEKQIKGGLKGLAVGDAQRITVAYEPVWAIGTGKTATPEQAQEVHAFIRKLLVEMFDKPTAEIIRILYGGSVTPDNIKVLMAQADIDGGLVGGASLKADSFAKLVKY</sequence>
<dbReference type="GO" id="GO:0019563">
    <property type="term" value="P:glycerol catabolic process"/>
    <property type="evidence" value="ECO:0007669"/>
    <property type="project" value="TreeGrafter"/>
</dbReference>
<dbReference type="STRING" id="1802583.A2311_00100"/>
<comment type="catalytic activity">
    <reaction evidence="9 10">
        <text>D-glyceraldehyde 3-phosphate = dihydroxyacetone phosphate</text>
        <dbReference type="Rhea" id="RHEA:18585"/>
        <dbReference type="ChEBI" id="CHEBI:57642"/>
        <dbReference type="ChEBI" id="CHEBI:59776"/>
        <dbReference type="EC" id="5.3.1.1"/>
    </reaction>
</comment>
<organism evidence="11 12">
    <name type="scientific">candidate division WOR-1 bacterium RIFOXYB2_FULL_48_7</name>
    <dbReference type="NCBI Taxonomy" id="1802583"/>
    <lineage>
        <taxon>Bacteria</taxon>
        <taxon>Bacillati</taxon>
        <taxon>Saganbacteria</taxon>
    </lineage>
</organism>
<keyword evidence="5 9" id="KW-0312">Gluconeogenesis</keyword>
<protein>
    <recommendedName>
        <fullName evidence="4 9">Triosephosphate isomerase</fullName>
        <shortName evidence="9">TIM</shortName>
        <shortName evidence="9">TPI</shortName>
        <ecNumber evidence="3 9">5.3.1.1</ecNumber>
    </recommendedName>
    <alternativeName>
        <fullName evidence="9">Triose-phosphate isomerase</fullName>
    </alternativeName>
</protein>
<dbReference type="InterPro" id="IPR013785">
    <property type="entry name" value="Aldolase_TIM"/>
</dbReference>
<dbReference type="CDD" id="cd00311">
    <property type="entry name" value="TIM"/>
    <property type="match status" value="1"/>
</dbReference>
<comment type="pathway">
    <text evidence="9 10">Carbohydrate biosynthesis; gluconeogenesis.</text>
</comment>
<evidence type="ECO:0000313" key="12">
    <source>
        <dbReference type="Proteomes" id="UP000178951"/>
    </source>
</evidence>
<reference evidence="11 12" key="1">
    <citation type="journal article" date="2016" name="Nat. Commun.">
        <title>Thousands of microbial genomes shed light on interconnected biogeochemical processes in an aquifer system.</title>
        <authorList>
            <person name="Anantharaman K."/>
            <person name="Brown C.T."/>
            <person name="Hug L.A."/>
            <person name="Sharon I."/>
            <person name="Castelle C.J."/>
            <person name="Probst A.J."/>
            <person name="Thomas B.C."/>
            <person name="Singh A."/>
            <person name="Wilkins M.J."/>
            <person name="Karaoz U."/>
            <person name="Brodie E.L."/>
            <person name="Williams K.H."/>
            <person name="Hubbard S.S."/>
            <person name="Banfield J.F."/>
        </authorList>
    </citation>
    <scope>NUCLEOTIDE SEQUENCE [LARGE SCALE GENOMIC DNA]</scope>
</reference>
<name>A0A1F4TP67_UNCSA</name>
<keyword evidence="7 9" id="KW-0324">Glycolysis</keyword>
<dbReference type="GO" id="GO:0046166">
    <property type="term" value="P:glyceraldehyde-3-phosphate biosynthetic process"/>
    <property type="evidence" value="ECO:0007669"/>
    <property type="project" value="TreeGrafter"/>
</dbReference>
<dbReference type="FunFam" id="3.20.20.70:FF:000016">
    <property type="entry name" value="Triosephosphate isomerase"/>
    <property type="match status" value="1"/>
</dbReference>
<evidence type="ECO:0000256" key="7">
    <source>
        <dbReference type="ARBA" id="ARBA00023152"/>
    </source>
</evidence>
<dbReference type="UniPathway" id="UPA00138"/>
<feature type="active site" description="Proton acceptor" evidence="9">
    <location>
        <position position="167"/>
    </location>
</feature>
<evidence type="ECO:0000256" key="9">
    <source>
        <dbReference type="HAMAP-Rule" id="MF_00147"/>
    </source>
</evidence>
<evidence type="ECO:0000256" key="5">
    <source>
        <dbReference type="ARBA" id="ARBA00022432"/>
    </source>
</evidence>
<dbReference type="GO" id="GO:0005829">
    <property type="term" value="C:cytosol"/>
    <property type="evidence" value="ECO:0007669"/>
    <property type="project" value="TreeGrafter"/>
</dbReference>
<evidence type="ECO:0000256" key="8">
    <source>
        <dbReference type="ARBA" id="ARBA00023235"/>
    </source>
</evidence>
<dbReference type="EC" id="5.3.1.1" evidence="3 9"/>
<dbReference type="SUPFAM" id="SSF51351">
    <property type="entry name" value="Triosephosphate isomerase (TIM)"/>
    <property type="match status" value="1"/>
</dbReference>
<dbReference type="Gene3D" id="3.20.20.70">
    <property type="entry name" value="Aldolase class I"/>
    <property type="match status" value="1"/>
</dbReference>
<dbReference type="GO" id="GO:0006094">
    <property type="term" value="P:gluconeogenesis"/>
    <property type="evidence" value="ECO:0007669"/>
    <property type="project" value="UniProtKB-UniRule"/>
</dbReference>
<feature type="binding site" evidence="9">
    <location>
        <begin position="9"/>
        <end position="11"/>
    </location>
    <ligand>
        <name>substrate</name>
    </ligand>
</feature>
<accession>A0A1F4TP67</accession>
<feature type="binding site" evidence="9">
    <location>
        <position position="173"/>
    </location>
    <ligand>
        <name>substrate</name>
    </ligand>
</feature>
<comment type="pathway">
    <text evidence="1 9 10">Carbohydrate degradation; glycolysis; D-glyceraldehyde 3-phosphate from glycerone phosphate: step 1/1.</text>
</comment>
<evidence type="ECO:0000313" key="11">
    <source>
        <dbReference type="EMBL" id="OGC34427.1"/>
    </source>
</evidence>
<dbReference type="GO" id="GO:0004807">
    <property type="term" value="F:triose-phosphate isomerase activity"/>
    <property type="evidence" value="ECO:0007669"/>
    <property type="project" value="UniProtKB-UniRule"/>
</dbReference>
<dbReference type="InterPro" id="IPR020861">
    <property type="entry name" value="Triosephosphate_isomerase_AS"/>
</dbReference>
<dbReference type="PANTHER" id="PTHR21139:SF42">
    <property type="entry name" value="TRIOSEPHOSPHATE ISOMERASE"/>
    <property type="match status" value="1"/>
</dbReference>
<evidence type="ECO:0000256" key="6">
    <source>
        <dbReference type="ARBA" id="ARBA00022490"/>
    </source>
</evidence>
<feature type="binding site" evidence="9">
    <location>
        <position position="213"/>
    </location>
    <ligand>
        <name>substrate</name>
    </ligand>
</feature>
<comment type="subunit">
    <text evidence="9 10">Homodimer.</text>
</comment>
<dbReference type="PANTHER" id="PTHR21139">
    <property type="entry name" value="TRIOSEPHOSPHATE ISOMERASE"/>
    <property type="match status" value="1"/>
</dbReference>
<dbReference type="UniPathway" id="UPA00109">
    <property type="reaction ID" value="UER00189"/>
</dbReference>
<comment type="caution">
    <text evidence="11">The sequence shown here is derived from an EMBL/GenBank/DDBJ whole genome shotgun (WGS) entry which is preliminary data.</text>
</comment>
<proteinExistence type="inferred from homology"/>
<evidence type="ECO:0000256" key="3">
    <source>
        <dbReference type="ARBA" id="ARBA00011940"/>
    </source>
</evidence>
<dbReference type="Proteomes" id="UP000178951">
    <property type="component" value="Unassembled WGS sequence"/>
</dbReference>
<comment type="function">
    <text evidence="9">Involved in the gluconeogenesis. Catalyzes stereospecifically the conversion of dihydroxyacetone phosphate (DHAP) to D-glyceraldehyde-3-phosphate (G3P).</text>
</comment>
<dbReference type="PROSITE" id="PS51440">
    <property type="entry name" value="TIM_2"/>
    <property type="match status" value="1"/>
</dbReference>
<dbReference type="NCBIfam" id="TIGR00419">
    <property type="entry name" value="tim"/>
    <property type="match status" value="1"/>
</dbReference>
<dbReference type="PROSITE" id="PS00171">
    <property type="entry name" value="TIM_1"/>
    <property type="match status" value="1"/>
</dbReference>
<comment type="subcellular location">
    <subcellularLocation>
        <location evidence="9 10">Cytoplasm</location>
    </subcellularLocation>
</comment>
<evidence type="ECO:0000256" key="1">
    <source>
        <dbReference type="ARBA" id="ARBA00004680"/>
    </source>
</evidence>
<comment type="similarity">
    <text evidence="2 9 10">Belongs to the triosephosphate isomerase family.</text>
</comment>
<dbReference type="HAMAP" id="MF_00147_B">
    <property type="entry name" value="TIM_B"/>
    <property type="match status" value="1"/>
</dbReference>
<dbReference type="EMBL" id="MEUF01000043">
    <property type="protein sequence ID" value="OGC34427.1"/>
    <property type="molecule type" value="Genomic_DNA"/>
</dbReference>
<dbReference type="InterPro" id="IPR022896">
    <property type="entry name" value="TrioseP_Isoase_bac/euk"/>
</dbReference>
<evidence type="ECO:0000256" key="10">
    <source>
        <dbReference type="RuleBase" id="RU363013"/>
    </source>
</evidence>
<keyword evidence="6 9" id="KW-0963">Cytoplasm</keyword>
<dbReference type="InterPro" id="IPR035990">
    <property type="entry name" value="TIM_sf"/>
</dbReference>
<feature type="active site" description="Electrophile" evidence="9">
    <location>
        <position position="95"/>
    </location>
</feature>
<dbReference type="InterPro" id="IPR000652">
    <property type="entry name" value="Triosephosphate_isomerase"/>
</dbReference>
<keyword evidence="8 9" id="KW-0413">Isomerase</keyword>